<dbReference type="RefSeq" id="WP_093150299.1">
    <property type="nucleotide sequence ID" value="NZ_FNBW01000006.1"/>
</dbReference>
<dbReference type="OrthoDB" id="9811519at2"/>
<name>A0A8G2F335_9PROT</name>
<accession>A0A8G2F335</accession>
<sequence length="338" mass="34356">MATFAPADLRALMADVFIKSNVAPDIAGVVADALLRAEADGISSHGVARVPPYAEQAMNGKVDGHARPTVTRSAQAVLDVDSHIGFAFPAIRAGLDAAAEFVGETGIAAVSIKHSHHFGVAGHHVEDAADRGLVALAFSNTPAAIAPWGGKTALYGTNPIAFAAPRTDGRPPLVIDLSVSTVARGKVVLAAKKGEAIPDDWALDAEGAITTDAEAALVGSMAPLGGRSAGAKGAALGLMIELLCGALTGSNFGYQGSSFFEPTGAPPSIGHLILLMDPEAFGGGTGFAARSEEMFAEILKQQGTRLPGDSRLAKRAAAPDGITIPDALADDLKARADV</sequence>
<keyword evidence="2" id="KW-0560">Oxidoreductase</keyword>
<dbReference type="InterPro" id="IPR043144">
    <property type="entry name" value="Mal/L-sulf/L-lact_DH-like_ah"/>
</dbReference>
<evidence type="ECO:0000313" key="4">
    <source>
        <dbReference type="Proteomes" id="UP000198615"/>
    </source>
</evidence>
<dbReference type="Pfam" id="PF02615">
    <property type="entry name" value="Ldh_2"/>
    <property type="match status" value="1"/>
</dbReference>
<protein>
    <submittedName>
        <fullName evidence="3">(2R)-3-sulfolactate dehydrogenase (NADP+)</fullName>
    </submittedName>
</protein>
<dbReference type="PANTHER" id="PTHR11091">
    <property type="entry name" value="OXIDOREDUCTASE-RELATED"/>
    <property type="match status" value="1"/>
</dbReference>
<dbReference type="Gene3D" id="1.10.1530.10">
    <property type="match status" value="1"/>
</dbReference>
<dbReference type="PANTHER" id="PTHR11091:SF0">
    <property type="entry name" value="MALATE DEHYDROGENASE"/>
    <property type="match status" value="1"/>
</dbReference>
<dbReference type="SUPFAM" id="SSF89733">
    <property type="entry name" value="L-sulfolactate dehydrogenase-like"/>
    <property type="match status" value="1"/>
</dbReference>
<evidence type="ECO:0000256" key="2">
    <source>
        <dbReference type="ARBA" id="ARBA00023002"/>
    </source>
</evidence>
<dbReference type="InterPro" id="IPR043143">
    <property type="entry name" value="Mal/L-sulf/L-lact_DH-like_NADP"/>
</dbReference>
<keyword evidence="4" id="KW-1185">Reference proteome</keyword>
<gene>
    <name evidence="3" type="ORF">SAMN05660686_02243</name>
</gene>
<comment type="caution">
    <text evidence="3">The sequence shown here is derived from an EMBL/GenBank/DDBJ whole genome shotgun (WGS) entry which is preliminary data.</text>
</comment>
<evidence type="ECO:0000256" key="1">
    <source>
        <dbReference type="ARBA" id="ARBA00006056"/>
    </source>
</evidence>
<reference evidence="3 4" key="1">
    <citation type="submission" date="2016-10" db="EMBL/GenBank/DDBJ databases">
        <authorList>
            <person name="Varghese N."/>
            <person name="Submissions S."/>
        </authorList>
    </citation>
    <scope>NUCLEOTIDE SEQUENCE [LARGE SCALE GENOMIC DNA]</scope>
    <source>
        <strain evidence="3 4">DSM 18839</strain>
    </source>
</reference>
<dbReference type="InterPro" id="IPR036111">
    <property type="entry name" value="Mal/L-sulfo/L-lacto_DH-like_sf"/>
</dbReference>
<dbReference type="Proteomes" id="UP000198615">
    <property type="component" value="Unassembled WGS sequence"/>
</dbReference>
<dbReference type="EMBL" id="FNBW01000006">
    <property type="protein sequence ID" value="SDF76148.1"/>
    <property type="molecule type" value="Genomic_DNA"/>
</dbReference>
<comment type="similarity">
    <text evidence="1">Belongs to the LDH2/MDH2 oxidoreductase family.</text>
</comment>
<dbReference type="AlphaFoldDB" id="A0A8G2F335"/>
<evidence type="ECO:0000313" key="3">
    <source>
        <dbReference type="EMBL" id="SDF76148.1"/>
    </source>
</evidence>
<proteinExistence type="inferred from homology"/>
<organism evidence="3 4">
    <name type="scientific">Thalassobaculum litoreum DSM 18839</name>
    <dbReference type="NCBI Taxonomy" id="1123362"/>
    <lineage>
        <taxon>Bacteria</taxon>
        <taxon>Pseudomonadati</taxon>
        <taxon>Pseudomonadota</taxon>
        <taxon>Alphaproteobacteria</taxon>
        <taxon>Rhodospirillales</taxon>
        <taxon>Thalassobaculaceae</taxon>
        <taxon>Thalassobaculum</taxon>
    </lineage>
</organism>
<dbReference type="Gene3D" id="3.30.1370.60">
    <property type="entry name" value="Hypothetical oxidoreductase yiak, domain 2"/>
    <property type="match status" value="1"/>
</dbReference>
<dbReference type="InterPro" id="IPR003767">
    <property type="entry name" value="Malate/L-lactate_DH-like"/>
</dbReference>
<dbReference type="GO" id="GO:0016491">
    <property type="term" value="F:oxidoreductase activity"/>
    <property type="evidence" value="ECO:0007669"/>
    <property type="project" value="UniProtKB-KW"/>
</dbReference>